<comment type="caution">
    <text evidence="2">The sequence shown here is derived from an EMBL/GenBank/DDBJ whole genome shotgun (WGS) entry which is preliminary data.</text>
</comment>
<dbReference type="AlphaFoldDB" id="A0A8H5UL47"/>
<gene>
    <name evidence="2" type="ORF">FPCIR_5973</name>
</gene>
<dbReference type="InterPro" id="IPR052400">
    <property type="entry name" value="Zn2-C6_fungal_TF"/>
</dbReference>
<dbReference type="OrthoDB" id="416217at2759"/>
<dbReference type="GO" id="GO:0000981">
    <property type="term" value="F:DNA-binding transcription factor activity, RNA polymerase II-specific"/>
    <property type="evidence" value="ECO:0007669"/>
    <property type="project" value="TreeGrafter"/>
</dbReference>
<name>A0A8H5UL47_9HYPO</name>
<evidence type="ECO:0000313" key="3">
    <source>
        <dbReference type="Proteomes" id="UP000546213"/>
    </source>
</evidence>
<organism evidence="2 3">
    <name type="scientific">Fusarium pseudocircinatum</name>
    <dbReference type="NCBI Taxonomy" id="56676"/>
    <lineage>
        <taxon>Eukaryota</taxon>
        <taxon>Fungi</taxon>
        <taxon>Dikarya</taxon>
        <taxon>Ascomycota</taxon>
        <taxon>Pezizomycotina</taxon>
        <taxon>Sordariomycetes</taxon>
        <taxon>Hypocreomycetidae</taxon>
        <taxon>Hypocreales</taxon>
        <taxon>Nectriaceae</taxon>
        <taxon>Fusarium</taxon>
        <taxon>Fusarium fujikuroi species complex</taxon>
    </lineage>
</organism>
<reference evidence="2 3" key="1">
    <citation type="submission" date="2020-05" db="EMBL/GenBank/DDBJ databases">
        <title>Identification and distribution of gene clusters putatively required for synthesis of sphingolipid metabolism inhibitors in phylogenetically diverse species of the filamentous fungus Fusarium.</title>
        <authorList>
            <person name="Kim H.-S."/>
            <person name="Busman M."/>
            <person name="Brown D.W."/>
            <person name="Divon H."/>
            <person name="Uhlig S."/>
            <person name="Proctor R.H."/>
        </authorList>
    </citation>
    <scope>NUCLEOTIDE SEQUENCE [LARGE SCALE GENOMIC DNA]</scope>
    <source>
        <strain evidence="2 3">NRRL 36939</strain>
    </source>
</reference>
<keyword evidence="1" id="KW-0539">Nucleus</keyword>
<dbReference type="PANTHER" id="PTHR47657">
    <property type="entry name" value="STEROL REGULATORY ELEMENT-BINDING PROTEIN ECM22"/>
    <property type="match status" value="1"/>
</dbReference>
<dbReference type="PANTHER" id="PTHR47657:SF13">
    <property type="entry name" value="ZN(2)-C6 FUNGAL-TYPE DOMAIN-CONTAINING PROTEIN-RELATED"/>
    <property type="match status" value="1"/>
</dbReference>
<dbReference type="Proteomes" id="UP000546213">
    <property type="component" value="Unassembled WGS sequence"/>
</dbReference>
<evidence type="ECO:0000256" key="1">
    <source>
        <dbReference type="ARBA" id="ARBA00023242"/>
    </source>
</evidence>
<evidence type="ECO:0000313" key="2">
    <source>
        <dbReference type="EMBL" id="KAF5591693.1"/>
    </source>
</evidence>
<proteinExistence type="predicted"/>
<protein>
    <submittedName>
        <fullName evidence="2">Sterol regulatory element-binding ECM22</fullName>
    </submittedName>
</protein>
<accession>A0A8H5UL47</accession>
<dbReference type="EMBL" id="JAAOAS010000128">
    <property type="protein sequence ID" value="KAF5591693.1"/>
    <property type="molecule type" value="Genomic_DNA"/>
</dbReference>
<keyword evidence="3" id="KW-1185">Reference proteome</keyword>
<dbReference type="InterPro" id="IPR021858">
    <property type="entry name" value="Fun_TF"/>
</dbReference>
<dbReference type="Pfam" id="PF11951">
    <property type="entry name" value="Fungal_trans_2"/>
    <property type="match status" value="1"/>
</dbReference>
<sequence length="408" mass="46097">MAVKLARNEGSSFDTASDAGTKTTFVPIRPRQRGRPVALASDAGTSTQALVPMPMDSQLSSPSRQSLSLNVDDLRLYHHYITVTSLSFGDDAMWHDKIPLLAFDNNFILHLMLAVSGLHLARLQAPEETKYEKLAEHHHSKAVSHVTNLLPQIDHQNCSALYIATVLICNYAFAKPPKKGHLLVQSHDTETAWWNLFRGIRFVIETMGIKAIFSGPIGPFPPKAASAIPPAIGRTGYIAWEKPLADLKTMIHDSQTPMLPDLLELYEALVCCFSGVFGTADEPQNDTHGKTHIVMRWVWFLDDDFTKQVEKLNPQVLVLLAYFSVLVQTLECFWYMRGWSWRILESITEQLDPDYAAWITWPRDQLESELENLLLLLEARKVQRFQARVLKELMAILENIQPGITLNL</sequence>